<evidence type="ECO:0000256" key="6">
    <source>
        <dbReference type="ARBA" id="ARBA00023136"/>
    </source>
</evidence>
<sequence length="438" mass="48371">MPKAEKPTPQAEALLLAALVVLAILIRWVSLPEMTNDMNIFRQWHNQLGRAGGWRGIGTEIGNYNAPFVYLLAFAYYLPGPLIFKVKALWIVFDVILAFFTYKTVALRWPGSRIPVAAALVMVLLPTVAINSSFYGQMDAAWAGAALAGVYFLLRDKPWWGVALCGVAVAIKPQGVFILPLVLLLVMAGRIPWRTLLAAPAVFLVLDLPAIAFGRNPIELLTIYDMSRQARNVPELSLRAPNVFAFIPATTREDTVRMLGYLFCAALVVGVIYVLVAKACKMTPERVVTAAALFAILVPFALPGMHERYFYLADVMTLVLAVYRPRLWYVPLLVQASSLLSYEPYLFGRNSLMLPDVIPAALMLAALIIVGYRLLSEAFVPEPVIQSSRRREARASSSSSGLIRTSRALLPSDGPTIPRVSMRSMRRPALAKPTRSLR</sequence>
<dbReference type="InterPro" id="IPR018584">
    <property type="entry name" value="GT87"/>
</dbReference>
<dbReference type="OrthoDB" id="9776737at2"/>
<evidence type="ECO:0000256" key="1">
    <source>
        <dbReference type="ARBA" id="ARBA00004651"/>
    </source>
</evidence>
<evidence type="ECO:0000256" key="5">
    <source>
        <dbReference type="ARBA" id="ARBA00022989"/>
    </source>
</evidence>
<proteinExistence type="inferred from homology"/>
<accession>A0A285FUE3</accession>
<feature type="transmembrane region" description="Helical" evidence="9">
    <location>
        <begin position="196"/>
        <end position="214"/>
    </location>
</feature>
<evidence type="ECO:0000256" key="2">
    <source>
        <dbReference type="ARBA" id="ARBA00022475"/>
    </source>
</evidence>
<evidence type="ECO:0000256" key="8">
    <source>
        <dbReference type="SAM" id="MobiDB-lite"/>
    </source>
</evidence>
<feature type="region of interest" description="Disordered" evidence="8">
    <location>
        <begin position="408"/>
        <end position="438"/>
    </location>
</feature>
<feature type="transmembrane region" description="Helical" evidence="9">
    <location>
        <begin position="12"/>
        <end position="29"/>
    </location>
</feature>
<keyword evidence="2" id="KW-1003">Cell membrane</keyword>
<keyword evidence="11" id="KW-1185">Reference proteome</keyword>
<feature type="transmembrane region" description="Helical" evidence="9">
    <location>
        <begin position="82"/>
        <end position="102"/>
    </location>
</feature>
<dbReference type="GO" id="GO:0005886">
    <property type="term" value="C:plasma membrane"/>
    <property type="evidence" value="ECO:0007669"/>
    <property type="project" value="UniProtKB-SubCell"/>
</dbReference>
<feature type="transmembrane region" description="Helical" evidence="9">
    <location>
        <begin position="158"/>
        <end position="184"/>
    </location>
</feature>
<protein>
    <submittedName>
        <fullName evidence="10">Mannosyltransferase related to Gpi18</fullName>
    </submittedName>
</protein>
<comment type="subcellular location">
    <subcellularLocation>
        <location evidence="1">Cell membrane</location>
        <topology evidence="1">Multi-pass membrane protein</topology>
    </subcellularLocation>
</comment>
<comment type="similarity">
    <text evidence="7">Belongs to the glycosyltransferase 87 family.</text>
</comment>
<keyword evidence="4 9" id="KW-0812">Transmembrane</keyword>
<keyword evidence="3 10" id="KW-0808">Transferase</keyword>
<dbReference type="Pfam" id="PF09594">
    <property type="entry name" value="GT87"/>
    <property type="match status" value="1"/>
</dbReference>
<feature type="transmembrane region" description="Helical" evidence="9">
    <location>
        <begin position="357"/>
        <end position="375"/>
    </location>
</feature>
<organism evidence="10 11">
    <name type="scientific">Paractinoplanes atraurantiacus</name>
    <dbReference type="NCBI Taxonomy" id="1036182"/>
    <lineage>
        <taxon>Bacteria</taxon>
        <taxon>Bacillati</taxon>
        <taxon>Actinomycetota</taxon>
        <taxon>Actinomycetes</taxon>
        <taxon>Micromonosporales</taxon>
        <taxon>Micromonosporaceae</taxon>
        <taxon>Paractinoplanes</taxon>
    </lineage>
</organism>
<feature type="transmembrane region" description="Helical" evidence="9">
    <location>
        <begin position="326"/>
        <end position="345"/>
    </location>
</feature>
<evidence type="ECO:0000256" key="4">
    <source>
        <dbReference type="ARBA" id="ARBA00022692"/>
    </source>
</evidence>
<keyword evidence="10" id="KW-0328">Glycosyltransferase</keyword>
<dbReference type="Proteomes" id="UP000219612">
    <property type="component" value="Unassembled WGS sequence"/>
</dbReference>
<feature type="transmembrane region" description="Helical" evidence="9">
    <location>
        <begin position="288"/>
        <end position="306"/>
    </location>
</feature>
<dbReference type="AlphaFoldDB" id="A0A285FUE3"/>
<evidence type="ECO:0000256" key="9">
    <source>
        <dbReference type="SAM" id="Phobius"/>
    </source>
</evidence>
<dbReference type="GO" id="GO:0016758">
    <property type="term" value="F:hexosyltransferase activity"/>
    <property type="evidence" value="ECO:0007669"/>
    <property type="project" value="InterPro"/>
</dbReference>
<feature type="transmembrane region" description="Helical" evidence="9">
    <location>
        <begin position="258"/>
        <end position="276"/>
    </location>
</feature>
<evidence type="ECO:0000313" key="10">
    <source>
        <dbReference type="EMBL" id="SNY14875.1"/>
    </source>
</evidence>
<evidence type="ECO:0000256" key="3">
    <source>
        <dbReference type="ARBA" id="ARBA00022679"/>
    </source>
</evidence>
<name>A0A285FUE3_9ACTN</name>
<reference evidence="10 11" key="1">
    <citation type="submission" date="2017-09" db="EMBL/GenBank/DDBJ databases">
        <authorList>
            <person name="Ehlers B."/>
            <person name="Leendertz F.H."/>
        </authorList>
    </citation>
    <scope>NUCLEOTIDE SEQUENCE [LARGE SCALE GENOMIC DNA]</scope>
    <source>
        <strain evidence="10 11">CGMCC 4.6857</strain>
    </source>
</reference>
<feature type="transmembrane region" description="Helical" evidence="9">
    <location>
        <begin position="114"/>
        <end position="138"/>
    </location>
</feature>
<evidence type="ECO:0000256" key="7">
    <source>
        <dbReference type="ARBA" id="ARBA00024033"/>
    </source>
</evidence>
<evidence type="ECO:0000313" key="11">
    <source>
        <dbReference type="Proteomes" id="UP000219612"/>
    </source>
</evidence>
<keyword evidence="5 9" id="KW-1133">Transmembrane helix</keyword>
<gene>
    <name evidence="10" type="ORF">SAMN05421748_1011236</name>
</gene>
<dbReference type="EMBL" id="OBDY01000001">
    <property type="protein sequence ID" value="SNY14875.1"/>
    <property type="molecule type" value="Genomic_DNA"/>
</dbReference>
<keyword evidence="6 9" id="KW-0472">Membrane</keyword>